<dbReference type="Gene3D" id="2.170.190.11">
    <property type="entry name" value="Molybdopterin biosynthesis moea protein, domain 3"/>
    <property type="match status" value="1"/>
</dbReference>
<organism evidence="9 10">
    <name type="scientific">Loigolactobacillus jiayinensis</name>
    <dbReference type="NCBI Taxonomy" id="2486016"/>
    <lineage>
        <taxon>Bacteria</taxon>
        <taxon>Bacillati</taxon>
        <taxon>Bacillota</taxon>
        <taxon>Bacilli</taxon>
        <taxon>Lactobacillales</taxon>
        <taxon>Lactobacillaceae</taxon>
        <taxon>Loigolactobacillus</taxon>
    </lineage>
</organism>
<dbReference type="EC" id="2.10.1.1" evidence="3 7"/>
<dbReference type="InterPro" id="IPR038987">
    <property type="entry name" value="MoeA-like"/>
</dbReference>
<dbReference type="Gene3D" id="3.90.105.10">
    <property type="entry name" value="Molybdopterin biosynthesis moea protein, domain 2"/>
    <property type="match status" value="1"/>
</dbReference>
<keyword evidence="5 7" id="KW-0500">Molybdenum</keyword>
<evidence type="ECO:0000313" key="10">
    <source>
        <dbReference type="Proteomes" id="UP001596289"/>
    </source>
</evidence>
<evidence type="ECO:0000259" key="8">
    <source>
        <dbReference type="SMART" id="SM00852"/>
    </source>
</evidence>
<keyword evidence="7" id="KW-0501">Molybdenum cofactor biosynthesis</keyword>
<keyword evidence="10" id="KW-1185">Reference proteome</keyword>
<comment type="function">
    <text evidence="1 7">Catalyzes the insertion of molybdate into adenylated molybdopterin with the concomitant release of AMP.</text>
</comment>
<comment type="caution">
    <text evidence="9">The sequence shown here is derived from an EMBL/GenBank/DDBJ whole genome shotgun (WGS) entry which is preliminary data.</text>
</comment>
<dbReference type="Pfam" id="PF03453">
    <property type="entry name" value="MoeA_N"/>
    <property type="match status" value="1"/>
</dbReference>
<dbReference type="Pfam" id="PF00994">
    <property type="entry name" value="MoCF_biosynth"/>
    <property type="match status" value="1"/>
</dbReference>
<keyword evidence="7" id="KW-0479">Metal-binding</keyword>
<comment type="catalytic activity">
    <reaction evidence="6">
        <text>adenylyl-molybdopterin + molybdate = Mo-molybdopterin + AMP + H(+)</text>
        <dbReference type="Rhea" id="RHEA:35047"/>
        <dbReference type="ChEBI" id="CHEBI:15378"/>
        <dbReference type="ChEBI" id="CHEBI:36264"/>
        <dbReference type="ChEBI" id="CHEBI:62727"/>
        <dbReference type="ChEBI" id="CHEBI:71302"/>
        <dbReference type="ChEBI" id="CHEBI:456215"/>
        <dbReference type="EC" id="2.10.1.1"/>
    </reaction>
</comment>
<dbReference type="SMART" id="SM00852">
    <property type="entry name" value="MoCF_biosynth"/>
    <property type="match status" value="1"/>
</dbReference>
<dbReference type="Gene3D" id="3.40.980.10">
    <property type="entry name" value="MoaB/Mog-like domain"/>
    <property type="match status" value="1"/>
</dbReference>
<dbReference type="Gene3D" id="2.40.340.10">
    <property type="entry name" value="MoeA, C-terminal, domain IV"/>
    <property type="match status" value="1"/>
</dbReference>
<gene>
    <name evidence="9" type="primary">glp</name>
    <name evidence="9" type="ORF">ACFQGP_14705</name>
</gene>
<evidence type="ECO:0000256" key="7">
    <source>
        <dbReference type="RuleBase" id="RU365090"/>
    </source>
</evidence>
<dbReference type="SUPFAM" id="SSF53218">
    <property type="entry name" value="Molybdenum cofactor biosynthesis proteins"/>
    <property type="match status" value="1"/>
</dbReference>
<protein>
    <recommendedName>
        <fullName evidence="4 7">Molybdopterin molybdenumtransferase</fullName>
        <ecNumber evidence="3 7">2.10.1.1</ecNumber>
    </recommendedName>
</protein>
<reference evidence="10" key="1">
    <citation type="journal article" date="2019" name="Int. J. Syst. Evol. Microbiol.">
        <title>The Global Catalogue of Microorganisms (GCM) 10K type strain sequencing project: providing services to taxonomists for standard genome sequencing and annotation.</title>
        <authorList>
            <consortium name="The Broad Institute Genomics Platform"/>
            <consortium name="The Broad Institute Genome Sequencing Center for Infectious Disease"/>
            <person name="Wu L."/>
            <person name="Ma J."/>
        </authorList>
    </citation>
    <scope>NUCLEOTIDE SEQUENCE [LARGE SCALE GENOMIC DNA]</scope>
    <source>
        <strain evidence="10">CCM 8904</strain>
    </source>
</reference>
<evidence type="ECO:0000256" key="4">
    <source>
        <dbReference type="ARBA" id="ARBA00021108"/>
    </source>
</evidence>
<keyword evidence="7" id="KW-0808">Transferase</keyword>
<dbReference type="InterPro" id="IPR036425">
    <property type="entry name" value="MoaB/Mog-like_dom_sf"/>
</dbReference>
<evidence type="ECO:0000256" key="5">
    <source>
        <dbReference type="ARBA" id="ARBA00022505"/>
    </source>
</evidence>
<dbReference type="EMBL" id="JBHSSL010000117">
    <property type="protein sequence ID" value="MFC6171809.1"/>
    <property type="molecule type" value="Genomic_DNA"/>
</dbReference>
<dbReference type="PANTHER" id="PTHR10192">
    <property type="entry name" value="MOLYBDOPTERIN BIOSYNTHESIS PROTEIN"/>
    <property type="match status" value="1"/>
</dbReference>
<dbReference type="InterPro" id="IPR001453">
    <property type="entry name" value="MoaB/Mog_dom"/>
</dbReference>
<comment type="pathway">
    <text evidence="7">Cofactor biosynthesis; molybdopterin biosynthesis.</text>
</comment>
<dbReference type="PANTHER" id="PTHR10192:SF5">
    <property type="entry name" value="GEPHYRIN"/>
    <property type="match status" value="1"/>
</dbReference>
<comment type="cofactor">
    <cofactor evidence="7">
        <name>Mg(2+)</name>
        <dbReference type="ChEBI" id="CHEBI:18420"/>
    </cofactor>
</comment>
<comment type="similarity">
    <text evidence="2 7">Belongs to the MoeA family.</text>
</comment>
<evidence type="ECO:0000256" key="1">
    <source>
        <dbReference type="ARBA" id="ARBA00002901"/>
    </source>
</evidence>
<dbReference type="InterPro" id="IPR005110">
    <property type="entry name" value="MoeA_linker/N"/>
</dbReference>
<evidence type="ECO:0000313" key="9">
    <source>
        <dbReference type="EMBL" id="MFC6171809.1"/>
    </source>
</evidence>
<dbReference type="InterPro" id="IPR036135">
    <property type="entry name" value="MoeA_linker/N_sf"/>
</dbReference>
<dbReference type="RefSeq" id="WP_125552043.1">
    <property type="nucleotide sequence ID" value="NZ_JBHSSL010000117.1"/>
</dbReference>
<accession>A0ABW1RJ32</accession>
<dbReference type="InterPro" id="IPR036688">
    <property type="entry name" value="MoeA_C_domain_IV_sf"/>
</dbReference>
<dbReference type="Proteomes" id="UP001596289">
    <property type="component" value="Unassembled WGS sequence"/>
</dbReference>
<evidence type="ECO:0000256" key="3">
    <source>
        <dbReference type="ARBA" id="ARBA00013269"/>
    </source>
</evidence>
<evidence type="ECO:0000256" key="6">
    <source>
        <dbReference type="ARBA" id="ARBA00047317"/>
    </source>
</evidence>
<feature type="domain" description="MoaB/Mog" evidence="8">
    <location>
        <begin position="180"/>
        <end position="318"/>
    </location>
</feature>
<evidence type="ECO:0000256" key="2">
    <source>
        <dbReference type="ARBA" id="ARBA00010763"/>
    </source>
</evidence>
<proteinExistence type="inferred from homology"/>
<dbReference type="SUPFAM" id="SSF63882">
    <property type="entry name" value="MoeA N-terminal region -like"/>
    <property type="match status" value="1"/>
</dbReference>
<dbReference type="CDD" id="cd00887">
    <property type="entry name" value="MoeA"/>
    <property type="match status" value="1"/>
</dbReference>
<dbReference type="SUPFAM" id="SSF63867">
    <property type="entry name" value="MoeA C-terminal domain-like"/>
    <property type="match status" value="1"/>
</dbReference>
<dbReference type="NCBIfam" id="NF045515">
    <property type="entry name" value="Glp_gephyrin"/>
    <property type="match status" value="1"/>
</dbReference>
<keyword evidence="7" id="KW-0460">Magnesium</keyword>
<name>A0ABW1RJ32_9LACO</name>
<sequence length="400" mass="43339">MIALEQAVALLTKQLPPQTQSELVPLSDAVGRITACTLKAPLAVPNFARSAMDGYAVYAVDTATASREQPVTLTVLGTIFAGDALNFEAQVGTAVRIMTGAAVPVGYDAVVKQETTDYGQDQVKLYRPVKPGKNYVPVGEDVTHGQTIMAQDTYLNSDSIGILASLGFTTVPVWRRLRVGLIATGNELVRPGQPLAANQIYNSTTYSLAAYIERTGGQIVVQTICRDDSAALTALLTKYSEQVDLFITTGGVSVGEKDFIPATLAAAGGQELFHFVNLKPGTPLYAAVWQQRPLLALSGNPFAAMVNFHLFYWALLTRFQRNDHFQLKQQRVRLVAGEMPASTMRRFVRAERTDNGVIIAPIGHFSAVLHNMVTNNCLVEQAPGQKLVAGDQVTIYVWPN</sequence>